<dbReference type="EMBL" id="JADBEL010000038">
    <property type="protein sequence ID" value="MBE1556840.1"/>
    <property type="molecule type" value="Genomic_DNA"/>
</dbReference>
<dbReference type="GO" id="GO:0051213">
    <property type="term" value="F:dioxygenase activity"/>
    <property type="evidence" value="ECO:0007669"/>
    <property type="project" value="UniProtKB-KW"/>
</dbReference>
<evidence type="ECO:0000256" key="1">
    <source>
        <dbReference type="ARBA" id="ARBA00001954"/>
    </source>
</evidence>
<gene>
    <name evidence="5" type="ORF">H4683_003966</name>
</gene>
<organism evidence="5 6">
    <name type="scientific">Sporosarcina limicola</name>
    <dbReference type="NCBI Taxonomy" id="34101"/>
    <lineage>
        <taxon>Bacteria</taxon>
        <taxon>Bacillati</taxon>
        <taxon>Bacillota</taxon>
        <taxon>Bacilli</taxon>
        <taxon>Bacillales</taxon>
        <taxon>Caryophanaceae</taxon>
        <taxon>Sporosarcina</taxon>
    </lineage>
</organism>
<name>A0A927MM18_9BACL</name>
<comment type="cofactor">
    <cofactor evidence="1">
        <name>Fe(2+)</name>
        <dbReference type="ChEBI" id="CHEBI:29033"/>
    </cofactor>
</comment>
<dbReference type="AlphaFoldDB" id="A0A927MM18"/>
<comment type="caution">
    <text evidence="5">The sequence shown here is derived from an EMBL/GenBank/DDBJ whole genome shotgun (WGS) entry which is preliminary data.</text>
</comment>
<dbReference type="Pfam" id="PF02668">
    <property type="entry name" value="TauD"/>
    <property type="match status" value="1"/>
</dbReference>
<reference evidence="5" key="1">
    <citation type="submission" date="2020-10" db="EMBL/GenBank/DDBJ databases">
        <title>Genomic Encyclopedia of Type Strains, Phase IV (KMG-IV): sequencing the most valuable type-strain genomes for metagenomic binning, comparative biology and taxonomic classification.</title>
        <authorList>
            <person name="Goeker M."/>
        </authorList>
    </citation>
    <scope>NUCLEOTIDE SEQUENCE</scope>
    <source>
        <strain evidence="5">DSM 13886</strain>
    </source>
</reference>
<dbReference type="InterPro" id="IPR042098">
    <property type="entry name" value="TauD-like_sf"/>
</dbReference>
<dbReference type="PANTHER" id="PTHR10696:SF56">
    <property type="entry name" value="TAUD_TFDA-LIKE DOMAIN-CONTAINING PROTEIN"/>
    <property type="match status" value="1"/>
</dbReference>
<evidence type="ECO:0000259" key="4">
    <source>
        <dbReference type="Pfam" id="PF02668"/>
    </source>
</evidence>
<dbReference type="PANTHER" id="PTHR10696">
    <property type="entry name" value="GAMMA-BUTYROBETAINE HYDROXYLASE-RELATED"/>
    <property type="match status" value="1"/>
</dbReference>
<keyword evidence="3" id="KW-0045">Antibiotic biosynthesis</keyword>
<dbReference type="SUPFAM" id="SSF51197">
    <property type="entry name" value="Clavaminate synthase-like"/>
    <property type="match status" value="1"/>
</dbReference>
<evidence type="ECO:0000256" key="3">
    <source>
        <dbReference type="ARBA" id="ARBA00023194"/>
    </source>
</evidence>
<protein>
    <submittedName>
        <fullName evidence="5">Alpha-ketoglutarate-dependent taurine dioxygenase</fullName>
    </submittedName>
</protein>
<proteinExistence type="predicted"/>
<evidence type="ECO:0000313" key="6">
    <source>
        <dbReference type="Proteomes" id="UP000658225"/>
    </source>
</evidence>
<evidence type="ECO:0000256" key="2">
    <source>
        <dbReference type="ARBA" id="ARBA00023002"/>
    </source>
</evidence>
<dbReference type="InterPro" id="IPR003819">
    <property type="entry name" value="TauD/TfdA-like"/>
</dbReference>
<feature type="domain" description="TauD/TfdA-like" evidence="4">
    <location>
        <begin position="34"/>
        <end position="321"/>
    </location>
</feature>
<sequence length="332" mass="38234">MKNVQDRHGFNSVKIEQLTEGTLLPLLITPKSPNVDISIFVKKNEEIINSYLLKHGGILFRGFNVDSKEKLNRFVDINCSEILKYNESSSPRTEVGNKVYTSTDFPNDQIILQHNELSYSANWPMRIWFCSVNPSENGGETPISDVRQIYKKIDPKICETFSEKGWMLVRNYGDGFGLPWQQVFNTENREEVEKYCESNGIQVEWKDENRLRTRQIRKAIQDHPISGESVWFNHATFWHESSLSADVREMLISLLGREGLPYNTYYGDGSPIEDSVIEAIRKAYDSETITFPWQKGDLLMLDNMLVAHGRNSYTGSREILVSMGEPYSNLKL</sequence>
<evidence type="ECO:0000313" key="5">
    <source>
        <dbReference type="EMBL" id="MBE1556840.1"/>
    </source>
</evidence>
<dbReference type="InterPro" id="IPR050411">
    <property type="entry name" value="AlphaKG_dependent_hydroxylases"/>
</dbReference>
<dbReference type="Gene3D" id="3.60.130.10">
    <property type="entry name" value="Clavaminate synthase-like"/>
    <property type="match status" value="1"/>
</dbReference>
<keyword evidence="6" id="KW-1185">Reference proteome</keyword>
<accession>A0A927MM18</accession>
<keyword evidence="5" id="KW-0223">Dioxygenase</keyword>
<dbReference type="GO" id="GO:0017000">
    <property type="term" value="P:antibiotic biosynthetic process"/>
    <property type="evidence" value="ECO:0007669"/>
    <property type="project" value="UniProtKB-KW"/>
</dbReference>
<keyword evidence="2" id="KW-0560">Oxidoreductase</keyword>
<dbReference type="RefSeq" id="WP_192600454.1">
    <property type="nucleotide sequence ID" value="NZ_JADBEL010000038.1"/>
</dbReference>
<dbReference type="Proteomes" id="UP000658225">
    <property type="component" value="Unassembled WGS sequence"/>
</dbReference>